<dbReference type="GO" id="GO:0015833">
    <property type="term" value="P:peptide transport"/>
    <property type="evidence" value="ECO:0007669"/>
    <property type="project" value="TreeGrafter"/>
</dbReference>
<evidence type="ECO:0000259" key="6">
    <source>
        <dbReference type="Pfam" id="PF00496"/>
    </source>
</evidence>
<evidence type="ECO:0000313" key="7">
    <source>
        <dbReference type="EMBL" id="PWJ75557.1"/>
    </source>
</evidence>
<proteinExistence type="inferred from homology"/>
<dbReference type="GO" id="GO:0030313">
    <property type="term" value="C:cell envelope"/>
    <property type="evidence" value="ECO:0007669"/>
    <property type="project" value="UniProtKB-SubCell"/>
</dbReference>
<dbReference type="PANTHER" id="PTHR30290:SF10">
    <property type="entry name" value="PERIPLASMIC OLIGOPEPTIDE-BINDING PROTEIN-RELATED"/>
    <property type="match status" value="1"/>
</dbReference>
<dbReference type="GO" id="GO:1904680">
    <property type="term" value="F:peptide transmembrane transporter activity"/>
    <property type="evidence" value="ECO:0007669"/>
    <property type="project" value="TreeGrafter"/>
</dbReference>
<gene>
    <name evidence="7" type="ORF">C7383_106127</name>
</gene>
<evidence type="ECO:0000256" key="2">
    <source>
        <dbReference type="ARBA" id="ARBA00005695"/>
    </source>
</evidence>
<evidence type="ECO:0000256" key="3">
    <source>
        <dbReference type="ARBA" id="ARBA00022448"/>
    </source>
</evidence>
<dbReference type="InterPro" id="IPR000914">
    <property type="entry name" value="SBP_5_dom"/>
</dbReference>
<dbReference type="CDD" id="cd00995">
    <property type="entry name" value="PBP2_NikA_DppA_OppA_like"/>
    <property type="match status" value="1"/>
</dbReference>
<evidence type="ECO:0000256" key="1">
    <source>
        <dbReference type="ARBA" id="ARBA00004196"/>
    </source>
</evidence>
<dbReference type="Gene3D" id="3.10.105.10">
    <property type="entry name" value="Dipeptide-binding Protein, Domain 3"/>
    <property type="match status" value="1"/>
</dbReference>
<dbReference type="Pfam" id="PF00496">
    <property type="entry name" value="SBP_bac_5"/>
    <property type="match status" value="1"/>
</dbReference>
<dbReference type="GO" id="GO:0043190">
    <property type="term" value="C:ATP-binding cassette (ABC) transporter complex"/>
    <property type="evidence" value="ECO:0007669"/>
    <property type="project" value="InterPro"/>
</dbReference>
<evidence type="ECO:0000313" key="8">
    <source>
        <dbReference type="Proteomes" id="UP000245412"/>
    </source>
</evidence>
<feature type="chain" id="PRO_5044500984" evidence="5">
    <location>
        <begin position="22"/>
        <end position="531"/>
    </location>
</feature>
<keyword evidence="8" id="KW-1185">Reference proteome</keyword>
<feature type="domain" description="Solute-binding protein family 5" evidence="6">
    <location>
        <begin position="85"/>
        <end position="440"/>
    </location>
</feature>
<dbReference type="InterPro" id="IPR039424">
    <property type="entry name" value="SBP_5"/>
</dbReference>
<keyword evidence="3" id="KW-0813">Transport</keyword>
<name>A0AB73T4D0_9FIRM</name>
<dbReference type="GO" id="GO:0042597">
    <property type="term" value="C:periplasmic space"/>
    <property type="evidence" value="ECO:0007669"/>
    <property type="project" value="UniProtKB-ARBA"/>
</dbReference>
<evidence type="ECO:0000256" key="4">
    <source>
        <dbReference type="ARBA" id="ARBA00022729"/>
    </source>
</evidence>
<keyword evidence="4 5" id="KW-0732">Signal</keyword>
<dbReference type="RefSeq" id="WP_109626494.1">
    <property type="nucleotide sequence ID" value="NZ_CABJAT010000006.1"/>
</dbReference>
<dbReference type="InterPro" id="IPR030678">
    <property type="entry name" value="Peptide/Ni-bd"/>
</dbReference>
<feature type="signal peptide" evidence="5">
    <location>
        <begin position="1"/>
        <end position="21"/>
    </location>
</feature>
<dbReference type="EMBL" id="QGGY01000006">
    <property type="protein sequence ID" value="PWJ75557.1"/>
    <property type="molecule type" value="Genomic_DNA"/>
</dbReference>
<comment type="caution">
    <text evidence="7">The sequence shown here is derived from an EMBL/GenBank/DDBJ whole genome shotgun (WGS) entry which is preliminary data.</text>
</comment>
<dbReference type="PIRSF" id="PIRSF002741">
    <property type="entry name" value="MppA"/>
    <property type="match status" value="1"/>
</dbReference>
<organism evidence="7 8">
    <name type="scientific">Murimonas intestini</name>
    <dbReference type="NCBI Taxonomy" id="1337051"/>
    <lineage>
        <taxon>Bacteria</taxon>
        <taxon>Bacillati</taxon>
        <taxon>Bacillota</taxon>
        <taxon>Clostridia</taxon>
        <taxon>Lachnospirales</taxon>
        <taxon>Lachnospiraceae</taxon>
        <taxon>Murimonas</taxon>
    </lineage>
</organism>
<dbReference type="Gene3D" id="3.40.190.10">
    <property type="entry name" value="Periplasmic binding protein-like II"/>
    <property type="match status" value="1"/>
</dbReference>
<comment type="similarity">
    <text evidence="2">Belongs to the bacterial solute-binding protein 5 family.</text>
</comment>
<dbReference type="Proteomes" id="UP000245412">
    <property type="component" value="Unassembled WGS sequence"/>
</dbReference>
<protein>
    <submittedName>
        <fullName evidence="7">Peptide/nickel transport system substrate-binding protein</fullName>
    </submittedName>
</protein>
<evidence type="ECO:0000256" key="5">
    <source>
        <dbReference type="SAM" id="SignalP"/>
    </source>
</evidence>
<dbReference type="SUPFAM" id="SSF53850">
    <property type="entry name" value="Periplasmic binding protein-like II"/>
    <property type="match status" value="1"/>
</dbReference>
<accession>A0AB73T4D0</accession>
<dbReference type="PANTHER" id="PTHR30290">
    <property type="entry name" value="PERIPLASMIC BINDING COMPONENT OF ABC TRANSPORTER"/>
    <property type="match status" value="1"/>
</dbReference>
<dbReference type="AlphaFoldDB" id="A0AB73T4D0"/>
<comment type="subcellular location">
    <subcellularLocation>
        <location evidence="1">Cell envelope</location>
    </subcellularLocation>
</comment>
<reference evidence="7 8" key="1">
    <citation type="submission" date="2018-05" db="EMBL/GenBank/DDBJ databases">
        <authorList>
            <person name="Goeker M."/>
            <person name="Huntemann M."/>
            <person name="Clum A."/>
            <person name="Pillay M."/>
            <person name="Palaniappan K."/>
            <person name="Varghese N."/>
            <person name="Mikhailova N."/>
            <person name="Stamatis D."/>
            <person name="Reddy T."/>
            <person name="Daum C."/>
            <person name="Shapiro N."/>
            <person name="Ivanova N."/>
            <person name="Kyrpides N."/>
            <person name="Woyke T."/>
        </authorList>
    </citation>
    <scope>NUCLEOTIDE SEQUENCE [LARGE SCALE GENOMIC DNA]</scope>
    <source>
        <strain evidence="7 8">DSM 26524</strain>
    </source>
</reference>
<sequence>MKKIFTTLLTVSLLFVLTVCSAPLTLSSKASGNEIDTFIIGTTAEITTANRSEYNFDVISGTLSQLAPVYIDGEGSYHPLLCDYSTKDSKTWTLTVRDGMAWHDGTPVTADDIKFTFEYLDTQGEEGGYAERFTEIRVIDDKTVEFELPQANPRELANMVVVRIMPEHIYEGVEDYTTVPNEQANIGCGPYKFSRFDADAGVVEFEAFTDYPDGAPKAKTVTLKLYDNPDTMYMALKSGEIDMVYKYSGGVDAGVISDLEDSGNLTLMPVSNTANSAALILNNNTAPGNDINVRKAIASAIDYEKFRELFGSAYAIPSTAGFIPEGTYGYVDTPVLTRDLDAARQYLEDGGYTDSDGDGFVEKDGQKLSISVMVRDDKPDHARYAELLQTNLAEIGIEITLDVQEVAAFRELTEQQRSQQAVITGLTAFGMAKNQGLAALYLWGENPMSYGQVYDEAYKALLDKADAAASMDEYKKAAAEIQEYYAENLPAVALFWDAHVQAYNSRFSGFSADGTFGILNVQTWMDLAEAQ</sequence>